<protein>
    <submittedName>
        <fullName evidence="1">Uncharacterized protein</fullName>
    </submittedName>
</protein>
<proteinExistence type="predicted"/>
<dbReference type="VEuPathDB" id="AmoebaDB:EHI7A_112090"/>
<dbReference type="OMA" id="IEISCTY"/>
<reference evidence="1 2" key="1">
    <citation type="submission" date="2016-05" db="EMBL/GenBank/DDBJ databases">
        <title>First whole genome sequencing of Entamoeba histolytica HM1:IMSS-clone-6.</title>
        <authorList>
            <person name="Mukherjee Avik.K."/>
            <person name="Izumyama S."/>
            <person name="Nakada-Tsukui K."/>
            <person name="Nozaki T."/>
        </authorList>
    </citation>
    <scope>NUCLEOTIDE SEQUENCE [LARGE SCALE GENOMIC DNA]</scope>
    <source>
        <strain evidence="1 2">HM1:IMSS clone 6</strain>
    </source>
</reference>
<gene>
    <name evidence="1" type="ORF">CL6EHI_087820</name>
</gene>
<organism evidence="1 2">
    <name type="scientific">Entamoeba histolytica</name>
    <dbReference type="NCBI Taxonomy" id="5759"/>
    <lineage>
        <taxon>Eukaryota</taxon>
        <taxon>Amoebozoa</taxon>
        <taxon>Evosea</taxon>
        <taxon>Archamoebae</taxon>
        <taxon>Mastigamoebida</taxon>
        <taxon>Entamoebidae</taxon>
        <taxon>Entamoeba</taxon>
    </lineage>
</organism>
<evidence type="ECO:0000313" key="2">
    <source>
        <dbReference type="Proteomes" id="UP000078387"/>
    </source>
</evidence>
<dbReference type="VEuPathDB" id="AmoebaDB:KM1_193150"/>
<name>A0A5K1UU22_ENTHI</name>
<sequence length="604" mass="70332">MEQHEWWQSEEWEDEKDKQCINRIHQSITSRKGLSFNFIETLYYTHGIHSTVQKYIHCIPTQEIYYWSIILIKLLMFILKNKRKDYRKEIRLFWVSGQPIPQFIIDVCNVNRIDTFEICRHELLIKVIELHKEIKEQIQPFFIVDENIGMNNEIENIMNTYPSLYLSHIYCIDDTNNYITVKCEKLIKELDQIEMYNNPIRMIIIDFILSIDGSGNIPIEIDYSKQNDVIEWKDNIFEKSVDHIENALIYYTGNPIEISCIYNGTTYPIKITNPLIVKDIIEPINPHFVGEYMLSVLGGSTILIRINSGELKRKEFIYEKEMKAGGVQTIIMKCFDCFDNITSIGLLQMKLIHHSKEIFIEVEQSKIGYISCTPVLYDSGEYQISILNDANEQIEQITFIVLPLEIDDSLTQVIDSSNTEVQNICLIEEGVNTSFQLHFFDQFHNPMDAPKDLVCLSSINDIQCHNNEIQIKNPSLGEYTLDVQYTSPSHSVCGFPKKLIVIEKQNNLSFEWQIPKQVILGQLLIIKCITLLKRIDLISATITINDHPMKSMIIQTSEGFDIHSWCIQFGNGNIKLHYGTIEKEDSFQVIKGEEGDEINFYLIE</sequence>
<dbReference type="EMBL" id="BDEQ01000001">
    <property type="protein sequence ID" value="GAT93613.1"/>
    <property type="molecule type" value="Genomic_DNA"/>
</dbReference>
<dbReference type="VEuPathDB" id="AmoebaDB:EHI8A_119680"/>
<comment type="caution">
    <text evidence="1">The sequence shown here is derived from an EMBL/GenBank/DDBJ whole genome shotgun (WGS) entry which is preliminary data.</text>
</comment>
<dbReference type="AlphaFoldDB" id="A0A5K1UU22"/>
<dbReference type="Proteomes" id="UP000078387">
    <property type="component" value="Unassembled WGS sequence"/>
</dbReference>
<dbReference type="VEuPathDB" id="AmoebaDB:EHI_087820"/>
<evidence type="ECO:0000313" key="1">
    <source>
        <dbReference type="EMBL" id="GAT93613.1"/>
    </source>
</evidence>
<dbReference type="VEuPathDB" id="AmoebaDB:EHI5A_085880"/>
<accession>A0A5K1UU22</accession>